<reference evidence="2" key="1">
    <citation type="submission" date="2014-01" db="EMBL/GenBank/DDBJ databases">
        <title>The genome of the white-rot fungus Pycnoporus cinnabarinus: a basidiomycete model with a versatile arsenal for lignocellulosic biomass breakdown.</title>
        <authorList>
            <person name="Levasseur A."/>
            <person name="Lomascolo A."/>
            <person name="Ruiz-Duenas F.J."/>
            <person name="Uzan E."/>
            <person name="Piumi F."/>
            <person name="Kues U."/>
            <person name="Ram A.F.J."/>
            <person name="Murat C."/>
            <person name="Haon M."/>
            <person name="Benoit I."/>
            <person name="Arfi Y."/>
            <person name="Chevret D."/>
            <person name="Drula E."/>
            <person name="Kwon M.J."/>
            <person name="Gouret P."/>
            <person name="Lesage-Meessen L."/>
            <person name="Lombard V."/>
            <person name="Mariette J."/>
            <person name="Noirot C."/>
            <person name="Park J."/>
            <person name="Patyshakuliyeva A."/>
            <person name="Wieneger R.A.B."/>
            <person name="Wosten H.A.B."/>
            <person name="Martin F."/>
            <person name="Coutinho P.M."/>
            <person name="de Vries R."/>
            <person name="Martinez A.T."/>
            <person name="Klopp C."/>
            <person name="Pontarotti P."/>
            <person name="Henrissat B."/>
            <person name="Record E."/>
        </authorList>
    </citation>
    <scope>NUCLEOTIDE SEQUENCE [LARGE SCALE GENOMIC DNA]</scope>
    <source>
        <strain evidence="2">BRFM137</strain>
    </source>
</reference>
<feature type="compositionally biased region" description="Low complexity" evidence="1">
    <location>
        <begin position="16"/>
        <end position="28"/>
    </location>
</feature>
<gene>
    <name evidence="2" type="ORF">BN946_scf184943.g16</name>
</gene>
<feature type="compositionally biased region" description="Polar residues" evidence="1">
    <location>
        <begin position="224"/>
        <end position="235"/>
    </location>
</feature>
<keyword evidence="3" id="KW-1185">Reference proteome</keyword>
<feature type="compositionally biased region" description="Basic residues" evidence="1">
    <location>
        <begin position="138"/>
        <end position="152"/>
    </location>
</feature>
<feature type="region of interest" description="Disordered" evidence="1">
    <location>
        <begin position="216"/>
        <end position="265"/>
    </location>
</feature>
<dbReference type="EMBL" id="CCBP010000109">
    <property type="protein sequence ID" value="CDO71982.1"/>
    <property type="molecule type" value="Genomic_DNA"/>
</dbReference>
<evidence type="ECO:0000313" key="3">
    <source>
        <dbReference type="Proteomes" id="UP000029665"/>
    </source>
</evidence>
<feature type="compositionally biased region" description="Low complexity" evidence="1">
    <location>
        <begin position="128"/>
        <end position="137"/>
    </location>
</feature>
<organism evidence="2 3">
    <name type="scientific">Pycnoporus cinnabarinus</name>
    <name type="common">Cinnabar-red polypore</name>
    <name type="synonym">Trametes cinnabarina</name>
    <dbReference type="NCBI Taxonomy" id="5643"/>
    <lineage>
        <taxon>Eukaryota</taxon>
        <taxon>Fungi</taxon>
        <taxon>Dikarya</taxon>
        <taxon>Basidiomycota</taxon>
        <taxon>Agaricomycotina</taxon>
        <taxon>Agaricomycetes</taxon>
        <taxon>Polyporales</taxon>
        <taxon>Polyporaceae</taxon>
        <taxon>Trametes</taxon>
    </lineage>
</organism>
<sequence>MASGDNGVSVRAPLRGSGSIASYADSSSTQTPYNQQFRPPTPPRPRGRGREYDFDDDRTETASHWSYYSPDFTVNGGDPPAFMRVIPPGPPPTRSPPAPPSSPGSGRGYHFDDDGPDVVPPPPSYFDSSTSASNGGRSSRRSRRRRRNHRGRSQGSERSATPRLDTRSAALGEAEHVLVSPAVTSGSSARDAAAYGSALNPLPPRIPQHVIARETTERRETTTWYAPSNGQPGSCTTTTTTTTTRTGPLLPGTTGPPPVMDDSSLQPRTYEWYQPPAAPYFVYPGCPVYFPPPQPPGGFPCWYQTHQ</sequence>
<dbReference type="AlphaFoldDB" id="A0A060SBU2"/>
<feature type="region of interest" description="Disordered" evidence="1">
    <location>
        <begin position="1"/>
        <end position="172"/>
    </location>
</feature>
<dbReference type="Proteomes" id="UP000029665">
    <property type="component" value="Unassembled WGS sequence"/>
</dbReference>
<name>A0A060SBU2_PYCCI</name>
<evidence type="ECO:0000313" key="2">
    <source>
        <dbReference type="EMBL" id="CDO71982.1"/>
    </source>
</evidence>
<accession>A0A060SBU2</accession>
<proteinExistence type="predicted"/>
<evidence type="ECO:0000256" key="1">
    <source>
        <dbReference type="SAM" id="MobiDB-lite"/>
    </source>
</evidence>
<feature type="compositionally biased region" description="Low complexity" evidence="1">
    <location>
        <begin position="236"/>
        <end position="253"/>
    </location>
</feature>
<dbReference type="HOGENOM" id="CLU_906541_0_0_1"/>
<protein>
    <submittedName>
        <fullName evidence="2">Uncharacterized protein</fullName>
    </submittedName>
</protein>
<comment type="caution">
    <text evidence="2">The sequence shown here is derived from an EMBL/GenBank/DDBJ whole genome shotgun (WGS) entry which is preliminary data.</text>
</comment>
<feature type="compositionally biased region" description="Pro residues" evidence="1">
    <location>
        <begin position="87"/>
        <end position="102"/>
    </location>
</feature>